<keyword evidence="10" id="KW-0809">Transit peptide</keyword>
<keyword evidence="8" id="KW-0450">Lipoyl</keyword>
<evidence type="ECO:0000256" key="9">
    <source>
        <dbReference type="ARBA" id="ARBA00022842"/>
    </source>
</evidence>
<dbReference type="InterPro" id="IPR031717">
    <property type="entry name" value="ODO-1/KGD_C"/>
</dbReference>
<evidence type="ECO:0000256" key="2">
    <source>
        <dbReference type="ARBA" id="ARBA00001964"/>
    </source>
</evidence>
<dbReference type="InterPro" id="IPR001017">
    <property type="entry name" value="DH_E1"/>
</dbReference>
<evidence type="ECO:0000256" key="1">
    <source>
        <dbReference type="ARBA" id="ARBA00001946"/>
    </source>
</evidence>
<dbReference type="Pfam" id="PF00364">
    <property type="entry name" value="Biotin_lipoyl"/>
    <property type="match status" value="1"/>
</dbReference>
<dbReference type="Gene3D" id="3.40.50.11610">
    <property type="entry name" value="Multifunctional 2-oxoglutarate metabolism enzyme, C-terminal domain"/>
    <property type="match status" value="1"/>
</dbReference>
<dbReference type="PROSITE" id="PS00189">
    <property type="entry name" value="LIPOYL"/>
    <property type="match status" value="1"/>
</dbReference>
<dbReference type="Proteomes" id="UP000572817">
    <property type="component" value="Unassembled WGS sequence"/>
</dbReference>
<gene>
    <name evidence="20" type="ORF">GTA08_BOTSDO05959</name>
</gene>
<dbReference type="CDD" id="cd02016">
    <property type="entry name" value="TPP_E1_OGDC_like"/>
    <property type="match status" value="1"/>
</dbReference>
<evidence type="ECO:0000313" key="20">
    <source>
        <dbReference type="EMBL" id="KAF4306762.1"/>
    </source>
</evidence>
<comment type="pathway">
    <text evidence="3">Carbohydrate metabolism; tricarboxylic acid cycle; succinyl-CoA from 2-oxoglutarate (dehydrogenase route): step 1/1.</text>
</comment>
<dbReference type="PANTHER" id="PTHR23152">
    <property type="entry name" value="2-OXOGLUTARATE DEHYDROGENASE"/>
    <property type="match status" value="1"/>
</dbReference>
<proteinExistence type="inferred from homology"/>
<dbReference type="SUPFAM" id="SSF52777">
    <property type="entry name" value="CoA-dependent acyltransferases"/>
    <property type="match status" value="1"/>
</dbReference>
<dbReference type="Gene3D" id="3.40.50.12470">
    <property type="match status" value="1"/>
</dbReference>
<evidence type="ECO:0000256" key="3">
    <source>
        <dbReference type="ARBA" id="ARBA00004813"/>
    </source>
</evidence>
<comment type="cofactor">
    <cofactor evidence="1">
        <name>Mg(2+)</name>
        <dbReference type="ChEBI" id="CHEBI:18420"/>
    </cofactor>
</comment>
<dbReference type="GO" id="GO:0004149">
    <property type="term" value="F:dihydrolipoyllysine-residue succinyltransferase activity"/>
    <property type="evidence" value="ECO:0007669"/>
    <property type="project" value="UniProtKB-EC"/>
</dbReference>
<dbReference type="Pfam" id="PF16870">
    <property type="entry name" value="OxoGdeHyase_C"/>
    <property type="match status" value="1"/>
</dbReference>
<evidence type="ECO:0000256" key="4">
    <source>
        <dbReference type="ARBA" id="ARBA00006936"/>
    </source>
</evidence>
<dbReference type="Pfam" id="PF02779">
    <property type="entry name" value="Transket_pyr"/>
    <property type="match status" value="1"/>
</dbReference>
<dbReference type="InterPro" id="IPR042179">
    <property type="entry name" value="KGD_C_sf"/>
</dbReference>
<comment type="cofactor">
    <cofactor evidence="2">
        <name>thiamine diphosphate</name>
        <dbReference type="ChEBI" id="CHEBI:58937"/>
    </cofactor>
</comment>
<dbReference type="SMART" id="SM00861">
    <property type="entry name" value="Transket_pyr"/>
    <property type="match status" value="1"/>
</dbReference>
<dbReference type="PROSITE" id="PS50968">
    <property type="entry name" value="BIOTINYL_LIPOYL"/>
    <property type="match status" value="1"/>
</dbReference>
<evidence type="ECO:0000256" key="13">
    <source>
        <dbReference type="ARBA" id="ARBA00023268"/>
    </source>
</evidence>
<evidence type="ECO:0000256" key="7">
    <source>
        <dbReference type="ARBA" id="ARBA00022723"/>
    </source>
</evidence>
<dbReference type="EC" id="1.2.4.2" evidence="6"/>
<dbReference type="InterPro" id="IPR029061">
    <property type="entry name" value="THDP-binding"/>
</dbReference>
<dbReference type="NCBIfam" id="NF008907">
    <property type="entry name" value="PRK12270.1"/>
    <property type="match status" value="1"/>
</dbReference>
<dbReference type="SUPFAM" id="SSF52518">
    <property type="entry name" value="Thiamin diphosphate-binding fold (THDP-binding)"/>
    <property type="match status" value="2"/>
</dbReference>
<evidence type="ECO:0000256" key="10">
    <source>
        <dbReference type="ARBA" id="ARBA00022946"/>
    </source>
</evidence>
<dbReference type="InterPro" id="IPR032106">
    <property type="entry name" value="2-oxogl_dehyd_N"/>
</dbReference>
<evidence type="ECO:0000256" key="16">
    <source>
        <dbReference type="ARBA" id="ARBA00042984"/>
    </source>
</evidence>
<dbReference type="SUPFAM" id="SSF51230">
    <property type="entry name" value="Single hybrid motif"/>
    <property type="match status" value="1"/>
</dbReference>
<comment type="similarity">
    <text evidence="4">Belongs to the alpha-ketoglutarate dehydrogenase family.</text>
</comment>
<dbReference type="UniPathway" id="UPA00223">
    <property type="reaction ID" value="UER00997"/>
</dbReference>
<dbReference type="InterPro" id="IPR000089">
    <property type="entry name" value="Biotin_lipoyl"/>
</dbReference>
<dbReference type="CDD" id="cd06849">
    <property type="entry name" value="lipoyl_domain"/>
    <property type="match status" value="1"/>
</dbReference>
<dbReference type="InterPro" id="IPR003016">
    <property type="entry name" value="2-oxoA_DH_lipoyl-BS"/>
</dbReference>
<dbReference type="Pfam" id="PF16078">
    <property type="entry name" value="2-oxogl_dehyd_N"/>
    <property type="match status" value="1"/>
</dbReference>
<dbReference type="GO" id="GO:0030976">
    <property type="term" value="F:thiamine pyrophosphate binding"/>
    <property type="evidence" value="ECO:0007669"/>
    <property type="project" value="InterPro"/>
</dbReference>
<feature type="region of interest" description="Disordered" evidence="18">
    <location>
        <begin position="112"/>
        <end position="160"/>
    </location>
</feature>
<dbReference type="Pfam" id="PF00198">
    <property type="entry name" value="2-oxoacid_dh"/>
    <property type="match status" value="1"/>
</dbReference>
<comment type="caution">
    <text evidence="20">The sequence shown here is derived from an EMBL/GenBank/DDBJ whole genome shotgun (WGS) entry which is preliminary data.</text>
</comment>
<keyword evidence="21" id="KW-1185">Reference proteome</keyword>
<feature type="domain" description="Lipoyl-binding" evidence="19">
    <location>
        <begin position="1"/>
        <end position="68"/>
    </location>
</feature>
<feature type="region of interest" description="Disordered" evidence="18">
    <location>
        <begin position="75"/>
        <end position="100"/>
    </location>
</feature>
<dbReference type="GO" id="GO:0004591">
    <property type="term" value="F:oxoglutarate dehydrogenase (succinyl-transferring) activity"/>
    <property type="evidence" value="ECO:0007669"/>
    <property type="project" value="UniProtKB-EC"/>
</dbReference>
<evidence type="ECO:0000256" key="15">
    <source>
        <dbReference type="ARBA" id="ARBA00040267"/>
    </source>
</evidence>
<comment type="similarity">
    <text evidence="5">Belongs to the 2-oxoacid dehydrogenase family.</text>
</comment>
<accession>A0A8H4N8U0</accession>
<dbReference type="Gene3D" id="3.30.559.10">
    <property type="entry name" value="Chloramphenicol acetyltransferase-like domain"/>
    <property type="match status" value="1"/>
</dbReference>
<feature type="compositionally biased region" description="Pro residues" evidence="18">
    <location>
        <begin position="117"/>
        <end position="130"/>
    </location>
</feature>
<dbReference type="Pfam" id="PF00676">
    <property type="entry name" value="E1_dh"/>
    <property type="match status" value="1"/>
</dbReference>
<dbReference type="GO" id="GO:0006099">
    <property type="term" value="P:tricarboxylic acid cycle"/>
    <property type="evidence" value="ECO:0007669"/>
    <property type="project" value="UniProtKB-UniPathway"/>
</dbReference>
<name>A0A8H4N8U0_9PEZI</name>
<evidence type="ECO:0000256" key="14">
    <source>
        <dbReference type="ARBA" id="ARBA00037426"/>
    </source>
</evidence>
<keyword evidence="7" id="KW-0479">Metal-binding</keyword>
<evidence type="ECO:0000256" key="17">
    <source>
        <dbReference type="ARBA" id="ARBA00052761"/>
    </source>
</evidence>
<evidence type="ECO:0000256" key="5">
    <source>
        <dbReference type="ARBA" id="ARBA00007317"/>
    </source>
</evidence>
<keyword evidence="12" id="KW-0786">Thiamine pyrophosphate</keyword>
<dbReference type="FunFam" id="3.40.50.12470:FF:000003">
    <property type="entry name" value="2-oxoglutarate dehydrogenase E1 component"/>
    <property type="match status" value="1"/>
</dbReference>
<dbReference type="Gene3D" id="2.40.50.100">
    <property type="match status" value="1"/>
</dbReference>
<keyword evidence="11" id="KW-0560">Oxidoreductase</keyword>
<evidence type="ECO:0000256" key="12">
    <source>
        <dbReference type="ARBA" id="ARBA00023052"/>
    </source>
</evidence>
<reference evidence="20" key="1">
    <citation type="submission" date="2020-04" db="EMBL/GenBank/DDBJ databases">
        <title>Genome Assembly and Annotation of Botryosphaeria dothidea sdau 11-99, a Latent Pathogen of Apple Fruit Ring Rot in China.</title>
        <authorList>
            <person name="Yu C."/>
            <person name="Diao Y."/>
            <person name="Lu Q."/>
            <person name="Zhao J."/>
            <person name="Cui S."/>
            <person name="Peng C."/>
            <person name="He B."/>
            <person name="Liu H."/>
        </authorList>
    </citation>
    <scope>NUCLEOTIDE SEQUENCE [LARGE SCALE GENOMIC DNA]</scope>
    <source>
        <strain evidence="20">Sdau11-99</strain>
    </source>
</reference>
<dbReference type="NCBIfam" id="TIGR00239">
    <property type="entry name" value="2oxo_dh_E1"/>
    <property type="match status" value="1"/>
</dbReference>
<dbReference type="GO" id="GO:0045252">
    <property type="term" value="C:oxoglutarate dehydrogenase complex"/>
    <property type="evidence" value="ECO:0007669"/>
    <property type="project" value="TreeGrafter"/>
</dbReference>
<comment type="catalytic activity">
    <reaction evidence="17">
        <text>N(6)-[(R)-dihydrolipoyl]-L-lysyl-[protein] + succinyl-CoA = N(6)-[(R)-S(8)-succinyldihydrolipoyl]-L-lysyl-[protein] + CoA</text>
        <dbReference type="Rhea" id="RHEA:15213"/>
        <dbReference type="Rhea" id="RHEA-COMP:10475"/>
        <dbReference type="Rhea" id="RHEA-COMP:20092"/>
        <dbReference type="ChEBI" id="CHEBI:57287"/>
        <dbReference type="ChEBI" id="CHEBI:57292"/>
        <dbReference type="ChEBI" id="CHEBI:83100"/>
        <dbReference type="ChEBI" id="CHEBI:83120"/>
        <dbReference type="EC" id="2.3.1.61"/>
    </reaction>
</comment>
<evidence type="ECO:0000256" key="8">
    <source>
        <dbReference type="ARBA" id="ARBA00022823"/>
    </source>
</evidence>
<evidence type="ECO:0000313" key="21">
    <source>
        <dbReference type="Proteomes" id="UP000572817"/>
    </source>
</evidence>
<protein>
    <recommendedName>
        <fullName evidence="15">2-oxoglutarate dehydrogenase, mitochondrial</fullName>
        <ecNumber evidence="6">1.2.4.2</ecNumber>
    </recommendedName>
    <alternativeName>
        <fullName evidence="16">2-oxoglutarate dehydrogenase complex component E1</fullName>
    </alternativeName>
</protein>
<organism evidence="20 21">
    <name type="scientific">Botryosphaeria dothidea</name>
    <dbReference type="NCBI Taxonomy" id="55169"/>
    <lineage>
        <taxon>Eukaryota</taxon>
        <taxon>Fungi</taxon>
        <taxon>Dikarya</taxon>
        <taxon>Ascomycota</taxon>
        <taxon>Pezizomycotina</taxon>
        <taxon>Dothideomycetes</taxon>
        <taxon>Dothideomycetes incertae sedis</taxon>
        <taxon>Botryosphaeriales</taxon>
        <taxon>Botryosphaeriaceae</taxon>
        <taxon>Botryosphaeria</taxon>
    </lineage>
</organism>
<dbReference type="InterPro" id="IPR011603">
    <property type="entry name" value="2oxoglutarate_DH_E1"/>
</dbReference>
<keyword evidence="13" id="KW-0511">Multifunctional enzyme</keyword>
<evidence type="ECO:0000256" key="18">
    <source>
        <dbReference type="SAM" id="MobiDB-lite"/>
    </source>
</evidence>
<dbReference type="EMBL" id="WWBZ02000033">
    <property type="protein sequence ID" value="KAF4306762.1"/>
    <property type="molecule type" value="Genomic_DNA"/>
</dbReference>
<dbReference type="Gene3D" id="3.40.50.970">
    <property type="match status" value="1"/>
</dbReference>
<evidence type="ECO:0000256" key="6">
    <source>
        <dbReference type="ARBA" id="ARBA00012280"/>
    </source>
</evidence>
<dbReference type="InterPro" id="IPR011053">
    <property type="entry name" value="Single_hybrid_motif"/>
</dbReference>
<dbReference type="NCBIfam" id="NF006914">
    <property type="entry name" value="PRK09404.1"/>
    <property type="match status" value="1"/>
</dbReference>
<evidence type="ECO:0000259" key="19">
    <source>
        <dbReference type="PROSITE" id="PS50968"/>
    </source>
</evidence>
<comment type="function">
    <text evidence="14">The 2-oxoglutarate dehydrogenase complex catalyzes the overall conversion of 2-oxoglutarate to succinyl-CoA and CO(2). It contains multiple copies of three enzymatic components: 2-oxoglutarate dehydrogenase (E1), dihydrolipoamide succinyltransferase (E2) and lipoamide dehydrogenase (E3).</text>
</comment>
<sequence>MAESISEGTLSLISKKVGDRVEQDEEIASIETDKIDVAVNAPEAGVVVEVLVGAGDVVKVGQDVFRIELDADSGKDAQEAKGTQERGKAKGGPAEHEKKVEPLMVALTTTNASAAQPHPPPAPSPPPTAPPASTLRVPDTPAFAETPPPPNKPSRKETRVKMTRLRSTIATRLKASQNRTASLTTFNEVDMSALLALRARHRASVLETHGVRLGFMALFARAATLALRAVPAVNAAISDDGEMAVWRDYVDISFAVSAPKGLVTPVLRGCEGLGVVEMEKGIAALAAKARPGALAMGDLQGGSFTINGGVGAAWGEGEAGGGGWGGGGEAGYVMWGHDLAVLELGVQDVFPGFEFIGAANPSPRALTCGHAMEPLSEPRTCIHLEKPPPNLLSGSHFKADIKRRSPLHLPYNSGVPQPQHSANYIAQVYSAWRSAPESVHESWREYFQQLEHGIRLIHGAAQQETPKSIGPEIQSTDLVSRETTNLSKLLKVHQLVQSYRSLGHLKAQTNPLGPSATGIENETPVELEPSHYGFADADFDERFPLDDSILPGFAADNHGSMALREIIRTCEEIYCGSYGVEYTHIPDARKREWIRSRLEIPQSCQYTAKEKKELLEDIAAAVTFERFIATKYPLEKRYGLDGGESLVPGMKALVRQCIELGAKNIIVGSQHRGRLNVMSNVLGLPNELVLQRFAGEMSLIPGQTGDVKYHLGIDSQITTPSGKQCNVSFLPNPSHLEAENPVAIGKTRAIQDQDGGYQDGTVCINLHGDAALAGQGVVYETLTLSQLSNYSTGGTIHITVNNQVGFTTDPQDSRSTVYCTDVAKAINAPIFHVNGDDPEAVAFFFRLAADWRAAFKSDVFIDLVCYRRYGHNEMDQAAFTQPHLYNTTIAQQRPVLDIYTDKLLKDGTTTQPEASVITEKAWNALASAFEASKTYTPPDNVLYPDQQWSDLPSPRDLANNTFNAHPDTSITPATVAAIADKIASVPAETFTLHANLARILTARKQALTTGTSIDWATAEALAIGSLCLEHHPVRLAGQDAQRGTFSHRHAVLHNQAPYSPTTWTPLADLSPAQAPFTPANSPLNEFAALGFEYGYALGNPAALVVWEAQFGDFANGAQVAVDNFVASGEAKWAQRSGVVLSLPHGFDGMGPEHSSARVERLLQLCADGGEGLFPSGRALERGEQDANMVVVCVTTPANLFHVLRRQVKRVFRKPLVIFFSKSLLRHPLARSKIEDFTGEEAAFRHVIADPEHGVGIVEPEGIGSIVLCSEQVYAALHKHREASGIRNVVLTRIEQLNPFPWVQVKENLDRYPSAKRVVWCQEEPANGGAWQHVRPRIEAVLKETRHHSGQNLEYVGRGSYAGVATGSKSVHIAEETKILNDALNVGQLQE</sequence>
<dbReference type="InterPro" id="IPR005475">
    <property type="entry name" value="Transketolase-like_Pyr-bd"/>
</dbReference>
<dbReference type="GO" id="GO:0005739">
    <property type="term" value="C:mitochondrion"/>
    <property type="evidence" value="ECO:0007669"/>
    <property type="project" value="TreeGrafter"/>
</dbReference>
<dbReference type="InterPro" id="IPR001078">
    <property type="entry name" value="2-oxoacid_DH_actylTfrase"/>
</dbReference>
<dbReference type="PANTHER" id="PTHR23152:SF4">
    <property type="entry name" value="2-OXOADIPATE DEHYDROGENASE COMPLEX COMPONENT E1"/>
    <property type="match status" value="1"/>
</dbReference>
<keyword evidence="9" id="KW-0460">Magnesium</keyword>
<dbReference type="InterPro" id="IPR023213">
    <property type="entry name" value="CAT-like_dom_sf"/>
</dbReference>
<dbReference type="GO" id="GO:0046872">
    <property type="term" value="F:metal ion binding"/>
    <property type="evidence" value="ECO:0007669"/>
    <property type="project" value="UniProtKB-KW"/>
</dbReference>
<evidence type="ECO:0000256" key="11">
    <source>
        <dbReference type="ARBA" id="ARBA00023002"/>
    </source>
</evidence>
<dbReference type="Gene3D" id="1.10.287.1150">
    <property type="entry name" value="TPP helical domain"/>
    <property type="match status" value="1"/>
</dbReference>
<dbReference type="OrthoDB" id="413077at2759"/>